<keyword evidence="5 10" id="KW-0547">Nucleotide-binding</keyword>
<evidence type="ECO:0000256" key="8">
    <source>
        <dbReference type="ARBA" id="ARBA00047899"/>
    </source>
</evidence>
<dbReference type="SUPFAM" id="SSF56112">
    <property type="entry name" value="Protein kinase-like (PK-like)"/>
    <property type="match status" value="1"/>
</dbReference>
<keyword evidence="7 10" id="KW-0067">ATP-binding</keyword>
<evidence type="ECO:0000256" key="3">
    <source>
        <dbReference type="ARBA" id="ARBA00022527"/>
    </source>
</evidence>
<dbReference type="SMART" id="SM00220">
    <property type="entry name" value="S_TKc"/>
    <property type="match status" value="1"/>
</dbReference>
<proteinExistence type="inferred from homology"/>
<dbReference type="GO" id="GO:0000226">
    <property type="term" value="P:microtubule cytoskeleton organization"/>
    <property type="evidence" value="ECO:0007669"/>
    <property type="project" value="TreeGrafter"/>
</dbReference>
<comment type="catalytic activity">
    <reaction evidence="9">
        <text>L-seryl-[protein] + ATP = O-phospho-L-seryl-[protein] + ADP + H(+)</text>
        <dbReference type="Rhea" id="RHEA:17989"/>
        <dbReference type="Rhea" id="RHEA-COMP:9863"/>
        <dbReference type="Rhea" id="RHEA-COMP:11604"/>
        <dbReference type="ChEBI" id="CHEBI:15378"/>
        <dbReference type="ChEBI" id="CHEBI:29999"/>
        <dbReference type="ChEBI" id="CHEBI:30616"/>
        <dbReference type="ChEBI" id="CHEBI:83421"/>
        <dbReference type="ChEBI" id="CHEBI:456216"/>
        <dbReference type="EC" id="2.7.11.1"/>
    </reaction>
</comment>
<feature type="domain" description="KA1" evidence="13">
    <location>
        <begin position="1007"/>
        <end position="1056"/>
    </location>
</feature>
<dbReference type="PROSITE" id="PS00107">
    <property type="entry name" value="PROTEIN_KINASE_ATP"/>
    <property type="match status" value="1"/>
</dbReference>
<organism evidence="14 15">
    <name type="scientific">Cutaneotrichosporon spelunceum</name>
    <dbReference type="NCBI Taxonomy" id="1672016"/>
    <lineage>
        <taxon>Eukaryota</taxon>
        <taxon>Fungi</taxon>
        <taxon>Dikarya</taxon>
        <taxon>Basidiomycota</taxon>
        <taxon>Agaricomycotina</taxon>
        <taxon>Tremellomycetes</taxon>
        <taxon>Trichosporonales</taxon>
        <taxon>Trichosporonaceae</taxon>
        <taxon>Cutaneotrichosporon</taxon>
    </lineage>
</organism>
<feature type="domain" description="Protein kinase" evidence="12">
    <location>
        <begin position="247"/>
        <end position="510"/>
    </location>
</feature>
<evidence type="ECO:0000256" key="9">
    <source>
        <dbReference type="ARBA" id="ARBA00048679"/>
    </source>
</evidence>
<feature type="region of interest" description="Disordered" evidence="11">
    <location>
        <begin position="794"/>
        <end position="830"/>
    </location>
</feature>
<gene>
    <name evidence="14" type="primary">KIN2</name>
    <name evidence="14" type="ORF">CspeluHIS016_0201240</name>
</gene>
<reference evidence="14" key="2">
    <citation type="submission" date="2023-06" db="EMBL/GenBank/DDBJ databases">
        <authorList>
            <person name="Kobayashi Y."/>
            <person name="Kayamori A."/>
            <person name="Aoki K."/>
            <person name="Shiwa Y."/>
            <person name="Fujita N."/>
            <person name="Sugita T."/>
            <person name="Iwasaki W."/>
            <person name="Tanaka N."/>
            <person name="Takashima M."/>
        </authorList>
    </citation>
    <scope>NUCLEOTIDE SEQUENCE</scope>
    <source>
        <strain evidence="14">HIS016</strain>
    </source>
</reference>
<feature type="compositionally biased region" description="Polar residues" evidence="11">
    <location>
        <begin position="937"/>
        <end position="987"/>
    </location>
</feature>
<dbReference type="Gene3D" id="3.30.310.80">
    <property type="entry name" value="Kinase associated domain 1, KA1"/>
    <property type="match status" value="1"/>
</dbReference>
<keyword evidence="15" id="KW-1185">Reference proteome</keyword>
<dbReference type="PROSITE" id="PS00108">
    <property type="entry name" value="PROTEIN_KINASE_ST"/>
    <property type="match status" value="1"/>
</dbReference>
<evidence type="ECO:0000256" key="10">
    <source>
        <dbReference type="PROSITE-ProRule" id="PRU10141"/>
    </source>
</evidence>
<dbReference type="Gene3D" id="1.10.510.10">
    <property type="entry name" value="Transferase(Phosphotransferase) domain 1"/>
    <property type="match status" value="1"/>
</dbReference>
<dbReference type="FunFam" id="1.10.510.10:FF:000792">
    <property type="entry name" value="Non-specific serine/threonine protein kinase"/>
    <property type="match status" value="1"/>
</dbReference>
<feature type="region of interest" description="Disordered" evidence="11">
    <location>
        <begin position="932"/>
        <end position="987"/>
    </location>
</feature>
<feature type="compositionally biased region" description="Polar residues" evidence="11">
    <location>
        <begin position="25"/>
        <end position="35"/>
    </location>
</feature>
<feature type="region of interest" description="Disordered" evidence="11">
    <location>
        <begin position="1"/>
        <end position="242"/>
    </location>
</feature>
<evidence type="ECO:0000313" key="14">
    <source>
        <dbReference type="EMBL" id="GMK55068.1"/>
    </source>
</evidence>
<accession>A0AAD3TQW9</accession>
<dbReference type="PROSITE" id="PS50011">
    <property type="entry name" value="PROTEIN_KINASE_DOM"/>
    <property type="match status" value="1"/>
</dbReference>
<sequence>MERTGRSATAYQPLPAHLHAAAQEPISSNGMTTPSYGGLVAPGVEWDYVTNPDGTSSRAPSRSPQRGTESHRSFSNPMDASGSGSNDLKLPYAAPAASSAHAFSSHPSSQPHEPTISEEANAYIGRSVKHSQAVSQGNVPAQSLQPPPVPQQGSPRPGHAPASPRHFGQPQTLDSTSTPGSSTPRDDSRDPPSERERRDRDRDRDRERERDRDRDQPAKSDRNASAHSSSATPGTSKRRQYRQVGDWILQKTLGQGSMGKVKLGVNVHTQERCAVKIVPRHRDDPTKVDSSGRSKDESKEIRTVREASISLLLHHPYICGMRDFLVHQNHYYMVFEYIDGGQMLDYIIAHGRLRERAARKFARQIGSALEYCHHNNIVHRDLKIENILISNSGNIKIIDFGLSNLYSPLRHLSTFCGSLYFAAPELLNAKLYTGPEVDVWSFGIVLYVLVCGKVPFDDQSMPALHAKIKRGLAEYPAWLSNDCKSLLQRMLNTNPQERATLAEVLSHPWMTKGFDGRAPESHLVNREPLGADDLDMSVIQRMQGFTFGTPEEIHDNLVKVLNSEPYQRCVTQWEARREARRAGGQGLNGSTSQTLLSAEMDSPKKKRFSGFDLKKKFFKEEKRVEEPTPVAKEPLDPSSGFDPLISVYFLAREKKERAKVYGDAHFASSRGSLEEASIKPADFGSSLPSVPTPAAAHAATNVMAYGTASEAQRDHFGQPGLRAEELAMAKGVMQHPDSAKSNIADVPIAARREGRQAQHAMSMGAAATAVMEGDSRRMSESPDNAERRISVGSMTGNMAKTSLSRLPSQRDSNNTSAGTAVNPATPPEYQVPVGYIKDKSGGIRPVGSPELDEIEVADVANIDVKSVYLKGLFSVSTTSTKSARTLLRDISHVLDRIGIKYRPIRGGFECIHVPSIDLKSVVHGDEARSQLHVPVGNESSTSKNKLSLRTSNAGGSTTAAGRTESPTPATHAIGSSGTVGMLDSSSGSTKPARIDLHDADAWGAQFGANSTLCVRFEVFIVKVPWLPLHGIQFRRIGGDGWQYQQLAKTILREMRL</sequence>
<keyword evidence="4" id="KW-0808">Transferase</keyword>
<evidence type="ECO:0000259" key="13">
    <source>
        <dbReference type="PROSITE" id="PS50032"/>
    </source>
</evidence>
<evidence type="ECO:0000256" key="4">
    <source>
        <dbReference type="ARBA" id="ARBA00022679"/>
    </source>
</evidence>
<dbReference type="PANTHER" id="PTHR24346:SF82">
    <property type="entry name" value="KP78A-RELATED"/>
    <property type="match status" value="1"/>
</dbReference>
<keyword evidence="3" id="KW-0723">Serine/threonine-protein kinase</keyword>
<evidence type="ECO:0000256" key="5">
    <source>
        <dbReference type="ARBA" id="ARBA00022741"/>
    </source>
</evidence>
<feature type="region of interest" description="Disordered" evidence="11">
    <location>
        <begin position="276"/>
        <end position="300"/>
    </location>
</feature>
<dbReference type="CDD" id="cd14077">
    <property type="entry name" value="STKc_Kin1_2"/>
    <property type="match status" value="1"/>
</dbReference>
<dbReference type="Proteomes" id="UP001222932">
    <property type="component" value="Unassembled WGS sequence"/>
</dbReference>
<dbReference type="SUPFAM" id="SSF103243">
    <property type="entry name" value="KA1-like"/>
    <property type="match status" value="1"/>
</dbReference>
<feature type="binding site" evidence="10">
    <location>
        <position position="276"/>
    </location>
    <ligand>
        <name>ATP</name>
        <dbReference type="ChEBI" id="CHEBI:30616"/>
    </ligand>
</feature>
<evidence type="ECO:0000256" key="7">
    <source>
        <dbReference type="ARBA" id="ARBA00022840"/>
    </source>
</evidence>
<dbReference type="EMBL" id="BTCM01000002">
    <property type="protein sequence ID" value="GMK55068.1"/>
    <property type="molecule type" value="Genomic_DNA"/>
</dbReference>
<feature type="compositionally biased region" description="Polar residues" evidence="11">
    <location>
        <begin position="1"/>
        <end position="10"/>
    </location>
</feature>
<feature type="compositionally biased region" description="Polar residues" evidence="11">
    <location>
        <begin position="169"/>
        <end position="183"/>
    </location>
</feature>
<evidence type="ECO:0000256" key="11">
    <source>
        <dbReference type="SAM" id="MobiDB-lite"/>
    </source>
</evidence>
<dbReference type="PANTHER" id="PTHR24346">
    <property type="entry name" value="MAP/MICROTUBULE AFFINITY-REGULATING KINASE"/>
    <property type="match status" value="1"/>
</dbReference>
<dbReference type="InterPro" id="IPR017441">
    <property type="entry name" value="Protein_kinase_ATP_BS"/>
</dbReference>
<dbReference type="Pfam" id="PF00069">
    <property type="entry name" value="Pkinase"/>
    <property type="match status" value="1"/>
</dbReference>
<feature type="compositionally biased region" description="Polar residues" evidence="11">
    <location>
        <begin position="794"/>
        <end position="819"/>
    </location>
</feature>
<dbReference type="InterPro" id="IPR011009">
    <property type="entry name" value="Kinase-like_dom_sf"/>
</dbReference>
<dbReference type="CDD" id="cd12121">
    <property type="entry name" value="MARK_C_like"/>
    <property type="match status" value="1"/>
</dbReference>
<dbReference type="Pfam" id="PF02149">
    <property type="entry name" value="KA1"/>
    <property type="match status" value="1"/>
</dbReference>
<dbReference type="InterPro" id="IPR000719">
    <property type="entry name" value="Prot_kinase_dom"/>
</dbReference>
<evidence type="ECO:0000256" key="2">
    <source>
        <dbReference type="ARBA" id="ARBA00012513"/>
    </source>
</evidence>
<dbReference type="GO" id="GO:0035556">
    <property type="term" value="P:intracellular signal transduction"/>
    <property type="evidence" value="ECO:0007669"/>
    <property type="project" value="TreeGrafter"/>
</dbReference>
<feature type="compositionally biased region" description="Low complexity" evidence="11">
    <location>
        <begin position="93"/>
        <end position="112"/>
    </location>
</feature>
<evidence type="ECO:0000256" key="1">
    <source>
        <dbReference type="ARBA" id="ARBA00010791"/>
    </source>
</evidence>
<dbReference type="GO" id="GO:0004674">
    <property type="term" value="F:protein serine/threonine kinase activity"/>
    <property type="evidence" value="ECO:0007669"/>
    <property type="project" value="UniProtKB-KW"/>
</dbReference>
<keyword evidence="6" id="KW-0418">Kinase</keyword>
<comment type="catalytic activity">
    <reaction evidence="8">
        <text>L-threonyl-[protein] + ATP = O-phospho-L-threonyl-[protein] + ADP + H(+)</text>
        <dbReference type="Rhea" id="RHEA:46608"/>
        <dbReference type="Rhea" id="RHEA-COMP:11060"/>
        <dbReference type="Rhea" id="RHEA-COMP:11605"/>
        <dbReference type="ChEBI" id="CHEBI:15378"/>
        <dbReference type="ChEBI" id="CHEBI:30013"/>
        <dbReference type="ChEBI" id="CHEBI:30616"/>
        <dbReference type="ChEBI" id="CHEBI:61977"/>
        <dbReference type="ChEBI" id="CHEBI:456216"/>
        <dbReference type="EC" id="2.7.11.1"/>
    </reaction>
</comment>
<name>A0AAD3TQW9_9TREE</name>
<dbReference type="GO" id="GO:0005524">
    <property type="term" value="F:ATP binding"/>
    <property type="evidence" value="ECO:0007669"/>
    <property type="project" value="UniProtKB-UniRule"/>
</dbReference>
<protein>
    <recommendedName>
        <fullName evidence="2">non-specific serine/threonine protein kinase</fullName>
        <ecNumber evidence="2">2.7.11.1</ecNumber>
    </recommendedName>
</protein>
<dbReference type="InterPro" id="IPR008271">
    <property type="entry name" value="Ser/Thr_kinase_AS"/>
</dbReference>
<feature type="compositionally biased region" description="Basic and acidic residues" evidence="11">
    <location>
        <begin position="184"/>
        <end position="224"/>
    </location>
</feature>
<comment type="similarity">
    <text evidence="1">Belongs to the protein kinase superfamily. CAMK Ser/Thr protein kinase family. NIM1 subfamily.</text>
</comment>
<feature type="compositionally biased region" description="Polar residues" evidence="11">
    <location>
        <begin position="225"/>
        <end position="235"/>
    </location>
</feature>
<reference evidence="14" key="1">
    <citation type="journal article" date="2023" name="BMC Genomics">
        <title>Chromosome-level genome assemblies of Cutaneotrichosporon spp. (Trichosporonales, Basidiomycota) reveal imbalanced evolution between nucleotide sequences and chromosome synteny.</title>
        <authorList>
            <person name="Kobayashi Y."/>
            <person name="Kayamori A."/>
            <person name="Aoki K."/>
            <person name="Shiwa Y."/>
            <person name="Matsutani M."/>
            <person name="Fujita N."/>
            <person name="Sugita T."/>
            <person name="Iwasaki W."/>
            <person name="Tanaka N."/>
            <person name="Takashima M."/>
        </authorList>
    </citation>
    <scope>NUCLEOTIDE SEQUENCE</scope>
    <source>
        <strain evidence="14">HIS016</strain>
    </source>
</reference>
<dbReference type="InterPro" id="IPR001772">
    <property type="entry name" value="KA1_dom"/>
</dbReference>
<dbReference type="InterPro" id="IPR028375">
    <property type="entry name" value="KA1/Ssp2_C"/>
</dbReference>
<dbReference type="GO" id="GO:0005737">
    <property type="term" value="C:cytoplasm"/>
    <property type="evidence" value="ECO:0007669"/>
    <property type="project" value="TreeGrafter"/>
</dbReference>
<evidence type="ECO:0000256" key="6">
    <source>
        <dbReference type="ARBA" id="ARBA00022777"/>
    </source>
</evidence>
<comment type="caution">
    <text evidence="14">The sequence shown here is derived from an EMBL/GenBank/DDBJ whole genome shotgun (WGS) entry which is preliminary data.</text>
</comment>
<dbReference type="AlphaFoldDB" id="A0AAD3TQW9"/>
<dbReference type="PROSITE" id="PS50032">
    <property type="entry name" value="KA1"/>
    <property type="match status" value="1"/>
</dbReference>
<evidence type="ECO:0000313" key="15">
    <source>
        <dbReference type="Proteomes" id="UP001222932"/>
    </source>
</evidence>
<evidence type="ECO:0000259" key="12">
    <source>
        <dbReference type="PROSITE" id="PS50011"/>
    </source>
</evidence>
<dbReference type="EC" id="2.7.11.1" evidence="2"/>
<feature type="compositionally biased region" description="Polar residues" evidence="11">
    <location>
        <begin position="52"/>
        <end position="86"/>
    </location>
</feature>